<dbReference type="PATRIC" id="fig|1423731.3.peg.1616"/>
<comment type="caution">
    <text evidence="1">The sequence shown here is derived from an EMBL/GenBank/DDBJ whole genome shotgun (WGS) entry which is preliminary data.</text>
</comment>
<dbReference type="STRING" id="1423731.FC81_GL001575"/>
<evidence type="ECO:0008006" key="3">
    <source>
        <dbReference type="Google" id="ProtNLM"/>
    </source>
</evidence>
<sequence>MEIMSYEFADAILVCLKRNKRMGIKPSSQTDIANYFGLSKPYVNQLINGRVANSANTKKRLAEIKKYVGMND</sequence>
<keyword evidence="2" id="KW-1185">Reference proteome</keyword>
<dbReference type="CDD" id="cd00093">
    <property type="entry name" value="HTH_XRE"/>
    <property type="match status" value="1"/>
</dbReference>
<dbReference type="Proteomes" id="UP000051621">
    <property type="component" value="Unassembled WGS sequence"/>
</dbReference>
<dbReference type="AlphaFoldDB" id="A0A0R1M8L4"/>
<evidence type="ECO:0000313" key="1">
    <source>
        <dbReference type="EMBL" id="KRL01429.1"/>
    </source>
</evidence>
<dbReference type="InterPro" id="IPR010982">
    <property type="entry name" value="Lambda_DNA-bd_dom_sf"/>
</dbReference>
<dbReference type="EMBL" id="AZEF01000027">
    <property type="protein sequence ID" value="KRL01429.1"/>
    <property type="molecule type" value="Genomic_DNA"/>
</dbReference>
<dbReference type="GO" id="GO:0003677">
    <property type="term" value="F:DNA binding"/>
    <property type="evidence" value="ECO:0007669"/>
    <property type="project" value="InterPro"/>
</dbReference>
<dbReference type="SUPFAM" id="SSF47413">
    <property type="entry name" value="lambda repressor-like DNA-binding domains"/>
    <property type="match status" value="1"/>
</dbReference>
<proteinExistence type="predicted"/>
<evidence type="ECO:0000313" key="2">
    <source>
        <dbReference type="Proteomes" id="UP000051621"/>
    </source>
</evidence>
<accession>A0A0R1M8L4</accession>
<name>A0A0R1M8L4_9LACO</name>
<reference evidence="1 2" key="1">
    <citation type="journal article" date="2015" name="Genome Announc.">
        <title>Expanding the biotechnology potential of lactobacilli through comparative genomics of 213 strains and associated genera.</title>
        <authorList>
            <person name="Sun Z."/>
            <person name="Harris H.M."/>
            <person name="McCann A."/>
            <person name="Guo C."/>
            <person name="Argimon S."/>
            <person name="Zhang W."/>
            <person name="Yang X."/>
            <person name="Jeffery I.B."/>
            <person name="Cooney J.C."/>
            <person name="Kagawa T.F."/>
            <person name="Liu W."/>
            <person name="Song Y."/>
            <person name="Salvetti E."/>
            <person name="Wrobel A."/>
            <person name="Rasinkangas P."/>
            <person name="Parkhill J."/>
            <person name="Rea M.C."/>
            <person name="O'Sullivan O."/>
            <person name="Ritari J."/>
            <person name="Douillard F.P."/>
            <person name="Paul Ross R."/>
            <person name="Yang R."/>
            <person name="Briner A.E."/>
            <person name="Felis G.E."/>
            <person name="de Vos W.M."/>
            <person name="Barrangou R."/>
            <person name="Klaenhammer T.R."/>
            <person name="Caufield P.W."/>
            <person name="Cui Y."/>
            <person name="Zhang H."/>
            <person name="O'Toole P.W."/>
        </authorList>
    </citation>
    <scope>NUCLEOTIDE SEQUENCE [LARGE SCALE GENOMIC DNA]</scope>
    <source>
        <strain evidence="1 2">DSM 19910</strain>
    </source>
</reference>
<protein>
    <recommendedName>
        <fullName evidence="3">HTH cro/C1-type domain-containing protein</fullName>
    </recommendedName>
</protein>
<gene>
    <name evidence="1" type="ORF">FC81_GL001575</name>
</gene>
<organism evidence="1 2">
    <name type="scientific">Liquorilactobacillus capillatus DSM 19910</name>
    <dbReference type="NCBI Taxonomy" id="1423731"/>
    <lineage>
        <taxon>Bacteria</taxon>
        <taxon>Bacillati</taxon>
        <taxon>Bacillota</taxon>
        <taxon>Bacilli</taxon>
        <taxon>Lactobacillales</taxon>
        <taxon>Lactobacillaceae</taxon>
        <taxon>Liquorilactobacillus</taxon>
    </lineage>
</organism>
<dbReference type="InterPro" id="IPR001387">
    <property type="entry name" value="Cro/C1-type_HTH"/>
</dbReference>